<feature type="region of interest" description="Disordered" evidence="1">
    <location>
        <begin position="745"/>
        <end position="769"/>
    </location>
</feature>
<accession>A0A6N7Q3X5</accession>
<keyword evidence="3" id="KW-1185">Reference proteome</keyword>
<protein>
    <submittedName>
        <fullName evidence="2">BREX-2 system phosphatase PglZ</fullName>
    </submittedName>
</protein>
<dbReference type="AlphaFoldDB" id="A0A6N7Q3X5"/>
<dbReference type="EMBL" id="WJIE01000031">
    <property type="protein sequence ID" value="MRG98407.1"/>
    <property type="molecule type" value="Genomic_DNA"/>
</dbReference>
<dbReference type="Proteomes" id="UP000440224">
    <property type="component" value="Unassembled WGS sequence"/>
</dbReference>
<gene>
    <name evidence="2" type="primary">pglZ</name>
    <name evidence="2" type="ORF">GF068_41805</name>
</gene>
<evidence type="ECO:0000256" key="1">
    <source>
        <dbReference type="SAM" id="MobiDB-lite"/>
    </source>
</evidence>
<reference evidence="2 3" key="1">
    <citation type="submission" date="2019-10" db="EMBL/GenBank/DDBJ databases">
        <title>A soil myxobacterium in the family Polyangiaceae.</title>
        <authorList>
            <person name="Li Y."/>
            <person name="Wang J."/>
        </authorList>
    </citation>
    <scope>NUCLEOTIDE SEQUENCE [LARGE SCALE GENOMIC DNA]</scope>
    <source>
        <strain evidence="2 3">DSM 14734</strain>
    </source>
</reference>
<dbReference type="RefSeq" id="WP_153825176.1">
    <property type="nucleotide sequence ID" value="NZ_WJIE01000031.1"/>
</dbReference>
<dbReference type="InterPro" id="IPR047992">
    <property type="entry name" value="BREX_PglZ"/>
</dbReference>
<sequence>METPELLRKLVEMAGGPAAQGYVLALDGDGLESVPQRVQTSQATYEVCRPRTELELRRMVWKSSGAPFIAILPPDLARSLPADLLHRARRRRVHALDIQDVLSVVLGVPVVGTDDRAVQRLALDHLEALRAQISQRTHPTVIDRQLLDELLLDVCFGSGERLRARSPGALLAEWVEHPPDWDESVRELVRRNLPRLHATEGRILAWALASSERLRALVVRGVLLAIDGEVPEAVWGELEALQKDQQVGVPPDVLRGVLSRIAVEAIEELKDDAKKYLTEAETIGRRHLSKDARSRSTILPLGLANRCEDVAQRVARGEPVPSSEITWMREHRAAGLMRNEISLLEEMARFSRYLATPDAEEAGPELAGRIRSYQKSGAFADMSAARLRRALASTAQFHEQAEKALVAYQERRNRDNLAFAKTLARGYVEALHKTEGVVPLHRLWTDVALRRPKDEGLFLVVLDGCSYPAFVEIVEELAQLGEPLGLRAPERDSATGLLALSLLPTITSHARGAIFLGEIPKDPLAAESVWREEGERSTDPARFKQNKVLGNRTRKLFLKGDLAEGPGPLLRALQDTSIEIVAAVFNAIDDQIGSANTGAQLQVKPDQISGFIPSLQAALAHGRSILVVADHGHTPFWNKALRVGAGSTPRFCELGPKEAAPDGFVEVNVEELGGSSGRKAFAWRMGAYQGSPQVGFHGGVGLEEMVVPLAWLVRDGVRAGEPSWWFGPTHASAAEMKVRPAEPLAKATAPTRQQKKAAPAPPAAKPIQTDLYDRRPSIEALAVDADRLLGLPADVMEGLEPDERAVLTLLARHGSARMSEVARVLGKPAARVGGWMAKLHRKLHDVGAPCFSTDRLPNGEQQYTFVPPERRRNA</sequence>
<proteinExistence type="predicted"/>
<evidence type="ECO:0000313" key="2">
    <source>
        <dbReference type="EMBL" id="MRG98407.1"/>
    </source>
</evidence>
<dbReference type="OrthoDB" id="5522025at2"/>
<dbReference type="NCBIfam" id="NF033446">
    <property type="entry name" value="BREX_PglZ_2"/>
    <property type="match status" value="1"/>
</dbReference>
<evidence type="ECO:0000313" key="3">
    <source>
        <dbReference type="Proteomes" id="UP000440224"/>
    </source>
</evidence>
<comment type="caution">
    <text evidence="2">The sequence shown here is derived from an EMBL/GenBank/DDBJ whole genome shotgun (WGS) entry which is preliminary data.</text>
</comment>
<dbReference type="Pfam" id="PF08665">
    <property type="entry name" value="PglZ"/>
    <property type="match status" value="1"/>
</dbReference>
<name>A0A6N7Q3X5_9BACT</name>
<organism evidence="2 3">
    <name type="scientific">Polyangium spumosum</name>
    <dbReference type="NCBI Taxonomy" id="889282"/>
    <lineage>
        <taxon>Bacteria</taxon>
        <taxon>Pseudomonadati</taxon>
        <taxon>Myxococcota</taxon>
        <taxon>Polyangia</taxon>
        <taxon>Polyangiales</taxon>
        <taxon>Polyangiaceae</taxon>
        <taxon>Polyangium</taxon>
    </lineage>
</organism>